<evidence type="ECO:0000256" key="7">
    <source>
        <dbReference type="ARBA" id="ARBA00022643"/>
    </source>
</evidence>
<dbReference type="Gene3D" id="3.10.120.10">
    <property type="entry name" value="Cytochrome b5-like heme/steroid binding domain"/>
    <property type="match status" value="1"/>
</dbReference>
<dbReference type="Pfam" id="PF01070">
    <property type="entry name" value="FMN_dh"/>
    <property type="match status" value="1"/>
</dbReference>
<evidence type="ECO:0000259" key="17">
    <source>
        <dbReference type="PROSITE" id="PS50255"/>
    </source>
</evidence>
<dbReference type="InterPro" id="IPR036400">
    <property type="entry name" value="Cyt_B5-like_heme/steroid_sf"/>
</dbReference>
<keyword evidence="9" id="KW-0560">Oxidoreductase</keyword>
<dbReference type="EC" id="1.1.2.3" evidence="15"/>
<evidence type="ECO:0000256" key="8">
    <source>
        <dbReference type="ARBA" id="ARBA00022723"/>
    </source>
</evidence>
<dbReference type="InterPro" id="IPR001199">
    <property type="entry name" value="Cyt_B5-like_heme/steroid-bd"/>
</dbReference>
<dbReference type="AlphaFoldDB" id="D8PKM7"/>
<dbReference type="InParanoid" id="D8PKM7"/>
<dbReference type="Pfam" id="PF00173">
    <property type="entry name" value="Cyt-b5"/>
    <property type="match status" value="1"/>
</dbReference>
<comment type="similarity">
    <text evidence="13">In the C-terminal section; belongs to the FMN-dependent alpha-hydroxy acid dehydrogenase family.</text>
</comment>
<dbReference type="eggNOG" id="KOG0538">
    <property type="taxonomic scope" value="Eukaryota"/>
</dbReference>
<protein>
    <recommendedName>
        <fullName evidence="16">L-lactate dehydrogenase (cytochrome)</fullName>
        <ecNumber evidence="15">1.1.2.3</ecNumber>
    </recommendedName>
</protein>
<evidence type="ECO:0000256" key="9">
    <source>
        <dbReference type="ARBA" id="ARBA00023002"/>
    </source>
</evidence>
<organism evidence="20">
    <name type="scientific">Schizophyllum commune (strain H4-8 / FGSC 9210)</name>
    <name type="common">Split gill fungus</name>
    <dbReference type="NCBI Taxonomy" id="578458"/>
    <lineage>
        <taxon>Eukaryota</taxon>
        <taxon>Fungi</taxon>
        <taxon>Dikarya</taxon>
        <taxon>Basidiomycota</taxon>
        <taxon>Agaricomycotina</taxon>
        <taxon>Agaricomycetes</taxon>
        <taxon>Agaricomycetidae</taxon>
        <taxon>Agaricales</taxon>
        <taxon>Schizophyllaceae</taxon>
        <taxon>Schizophyllum</taxon>
    </lineage>
</organism>
<comment type="catalytic activity">
    <reaction evidence="12">
        <text>(S)-lactate + 2 Fe(III)-[cytochrome c] = 2 Fe(II)-[cytochrome c] + pyruvate + 2 H(+)</text>
        <dbReference type="Rhea" id="RHEA:19909"/>
        <dbReference type="Rhea" id="RHEA-COMP:10350"/>
        <dbReference type="Rhea" id="RHEA-COMP:14399"/>
        <dbReference type="ChEBI" id="CHEBI:15361"/>
        <dbReference type="ChEBI" id="CHEBI:15378"/>
        <dbReference type="ChEBI" id="CHEBI:16651"/>
        <dbReference type="ChEBI" id="CHEBI:29033"/>
        <dbReference type="ChEBI" id="CHEBI:29034"/>
        <dbReference type="EC" id="1.1.2.3"/>
    </reaction>
    <physiologicalReaction direction="left-to-right" evidence="12">
        <dbReference type="Rhea" id="RHEA:19910"/>
    </physiologicalReaction>
</comment>
<keyword evidence="8" id="KW-0479">Metal-binding</keyword>
<keyword evidence="5" id="KW-0349">Heme</keyword>
<evidence type="ECO:0000259" key="18">
    <source>
        <dbReference type="PROSITE" id="PS51349"/>
    </source>
</evidence>
<dbReference type="PROSITE" id="PS50255">
    <property type="entry name" value="CYTOCHROME_B5_2"/>
    <property type="match status" value="1"/>
</dbReference>
<keyword evidence="7" id="KW-0288">FMN</keyword>
<dbReference type="InterPro" id="IPR037458">
    <property type="entry name" value="L-MDH/L-LDH_FMN-bd"/>
</dbReference>
<dbReference type="PROSITE" id="PS51349">
    <property type="entry name" value="FMN_HYDROXY_ACID_DH_2"/>
    <property type="match status" value="1"/>
</dbReference>
<dbReference type="STRING" id="578458.D8PKM7"/>
<dbReference type="PROSITE" id="PS00557">
    <property type="entry name" value="FMN_HYDROXY_ACID_DH_1"/>
    <property type="match status" value="1"/>
</dbReference>
<evidence type="ECO:0000256" key="4">
    <source>
        <dbReference type="ARBA" id="ARBA00011881"/>
    </source>
</evidence>
<dbReference type="GO" id="GO:0046872">
    <property type="term" value="F:metal ion binding"/>
    <property type="evidence" value="ECO:0007669"/>
    <property type="project" value="UniProtKB-KW"/>
</dbReference>
<dbReference type="SUPFAM" id="SSF51395">
    <property type="entry name" value="FMN-linked oxidoreductases"/>
    <property type="match status" value="1"/>
</dbReference>
<comment type="cofactor">
    <cofactor evidence="2">
        <name>heme b</name>
        <dbReference type="ChEBI" id="CHEBI:60344"/>
    </cofactor>
</comment>
<dbReference type="HOGENOM" id="CLU_020639_1_1_1"/>
<dbReference type="GO" id="GO:0004460">
    <property type="term" value="F:L-lactate dehydrogenase (cytochrome) activity"/>
    <property type="evidence" value="ECO:0007669"/>
    <property type="project" value="UniProtKB-EC"/>
</dbReference>
<accession>D8PKM7</accession>
<evidence type="ECO:0000256" key="16">
    <source>
        <dbReference type="ARBA" id="ARBA00068515"/>
    </source>
</evidence>
<evidence type="ECO:0000256" key="1">
    <source>
        <dbReference type="ARBA" id="ARBA00001917"/>
    </source>
</evidence>
<proteinExistence type="inferred from homology"/>
<evidence type="ECO:0000256" key="6">
    <source>
        <dbReference type="ARBA" id="ARBA00022630"/>
    </source>
</evidence>
<evidence type="ECO:0000256" key="11">
    <source>
        <dbReference type="ARBA" id="ARBA00023128"/>
    </source>
</evidence>
<dbReference type="FunFam" id="3.20.20.70:FF:000062">
    <property type="entry name" value="Cytochrome b2, mitochondrial, putative"/>
    <property type="match status" value="1"/>
</dbReference>
<dbReference type="VEuPathDB" id="FungiDB:SCHCODRAFT_02609854"/>
<dbReference type="PANTHER" id="PTHR10578">
    <property type="entry name" value="S -2-HYDROXY-ACID OXIDASE-RELATED"/>
    <property type="match status" value="1"/>
</dbReference>
<dbReference type="CDD" id="cd02922">
    <property type="entry name" value="FCB2_FMN"/>
    <property type="match status" value="1"/>
</dbReference>
<dbReference type="Proteomes" id="UP000007431">
    <property type="component" value="Unassembled WGS sequence"/>
</dbReference>
<evidence type="ECO:0000256" key="12">
    <source>
        <dbReference type="ARBA" id="ARBA00052399"/>
    </source>
</evidence>
<evidence type="ECO:0000256" key="15">
    <source>
        <dbReference type="ARBA" id="ARBA00066458"/>
    </source>
</evidence>
<dbReference type="InterPro" id="IPR013785">
    <property type="entry name" value="Aldolase_TIM"/>
</dbReference>
<dbReference type="SUPFAM" id="SSF55856">
    <property type="entry name" value="Cytochrome b5-like heme/steroid binding domain"/>
    <property type="match status" value="1"/>
</dbReference>
<evidence type="ECO:0000256" key="2">
    <source>
        <dbReference type="ARBA" id="ARBA00001970"/>
    </source>
</evidence>
<dbReference type="PANTHER" id="PTHR10578:SF101">
    <property type="entry name" value="L-LACTATE DEHYDROGENASE (CYTOCHROME B2)"/>
    <property type="match status" value="1"/>
</dbReference>
<keyword evidence="10" id="KW-0408">Iron</keyword>
<keyword evidence="11" id="KW-0496">Mitochondrion</keyword>
<evidence type="ECO:0000313" key="20">
    <source>
        <dbReference type="Proteomes" id="UP000007431"/>
    </source>
</evidence>
<dbReference type="GO" id="GO:0006089">
    <property type="term" value="P:lactate metabolic process"/>
    <property type="evidence" value="ECO:0007669"/>
    <property type="project" value="TreeGrafter"/>
</dbReference>
<comment type="similarity">
    <text evidence="14">In the N-terminal section; belongs to the cytochrome b5 family.</text>
</comment>
<evidence type="ECO:0000313" key="19">
    <source>
        <dbReference type="EMBL" id="EFJ02661.1"/>
    </source>
</evidence>
<reference evidence="19 20" key="1">
    <citation type="journal article" date="2010" name="Nat. Biotechnol.">
        <title>Genome sequence of the model mushroom Schizophyllum commune.</title>
        <authorList>
            <person name="Ohm R.A."/>
            <person name="de Jong J.F."/>
            <person name="Lugones L.G."/>
            <person name="Aerts A."/>
            <person name="Kothe E."/>
            <person name="Stajich J.E."/>
            <person name="de Vries R.P."/>
            <person name="Record E."/>
            <person name="Levasseur A."/>
            <person name="Baker S.E."/>
            <person name="Bartholomew K.A."/>
            <person name="Coutinho P.M."/>
            <person name="Erdmann S."/>
            <person name="Fowler T.J."/>
            <person name="Gathman A.C."/>
            <person name="Lombard V."/>
            <person name="Henrissat B."/>
            <person name="Knabe N."/>
            <person name="Kuees U."/>
            <person name="Lilly W.W."/>
            <person name="Lindquist E."/>
            <person name="Lucas S."/>
            <person name="Magnuson J.K."/>
            <person name="Piumi F."/>
            <person name="Raudaskoski M."/>
            <person name="Salamov A."/>
            <person name="Schmutz J."/>
            <person name="Schwarze F.W.M.R."/>
            <person name="vanKuyk P.A."/>
            <person name="Horton J.S."/>
            <person name="Grigoriev I.V."/>
            <person name="Woesten H.A.B."/>
        </authorList>
    </citation>
    <scope>NUCLEOTIDE SEQUENCE [LARGE SCALE GENOMIC DNA]</scope>
    <source>
        <strain evidence="20">H4-8 / FGSC 9210</strain>
    </source>
</reference>
<dbReference type="InterPro" id="IPR008259">
    <property type="entry name" value="FMN_hydac_DH_AS"/>
</dbReference>
<comment type="subcellular location">
    <subcellularLocation>
        <location evidence="3">Mitochondrion intermembrane space</location>
    </subcellularLocation>
</comment>
<name>D8PKM7_SCHCM</name>
<dbReference type="GO" id="GO:0005758">
    <property type="term" value="C:mitochondrial intermembrane space"/>
    <property type="evidence" value="ECO:0007669"/>
    <property type="project" value="UniProtKB-SubCell"/>
</dbReference>
<feature type="domain" description="FMN hydroxy acid dehydrogenase" evidence="18">
    <location>
        <begin position="120"/>
        <end position="488"/>
    </location>
</feature>
<keyword evidence="20" id="KW-1185">Reference proteome</keyword>
<dbReference type="EMBL" id="GL377302">
    <property type="protein sequence ID" value="EFJ02661.1"/>
    <property type="molecule type" value="Genomic_DNA"/>
</dbReference>
<sequence>MNWTLEEVKKHNTRECPPRLAPAPLPRSRYTLLCPLSFDPSHHRQDHPGGAAIILKYAGRDATAAYEPIHPADALEKNLPASAHLGPVNTDAASTLEAAVRNRRKTKDEIRIEEAHKYKPALSHVLSLRDMEDVAKKVLPHKAYAYYSSSTEDTISKNENAHAFSRFFFHARVMRPVSRCDPSTTILGFKSSIPVFVSGAAMAKLAHPDGELNITRGCAAQGIIQMVSSNASYSYAEIAHAATPTQPLFFQLYKHKDDALALQRIREVEALGYKALFLTVDAVVPSKREFDIRAPWYLEELERGGPMEFVEEQADALQGQSFGTAGGLIVNDDRDMTWERTIPWLRSVTRLPIVLKGIQCVEDALLAAEAGVDGILISNHGGRQLDYSLPPIEVLYRLRKHHPEVFGKMEIYIDGGITRGSDVLKAVCLGATAVGLGRPYLYAQGAYGVAGVKRITHILETEIVTAMRLMGASRIKDLTPELVERVDWQVGLKARL</sequence>
<comment type="cofactor">
    <cofactor evidence="1">
        <name>FMN</name>
        <dbReference type="ChEBI" id="CHEBI:58210"/>
    </cofactor>
</comment>
<comment type="subunit">
    <text evidence="4">Homotetramer.</text>
</comment>
<dbReference type="InterPro" id="IPR037396">
    <property type="entry name" value="FMN_HAD"/>
</dbReference>
<evidence type="ECO:0000256" key="13">
    <source>
        <dbReference type="ARBA" id="ARBA00061137"/>
    </source>
</evidence>
<evidence type="ECO:0000256" key="14">
    <source>
        <dbReference type="ARBA" id="ARBA00061589"/>
    </source>
</evidence>
<evidence type="ECO:0000256" key="3">
    <source>
        <dbReference type="ARBA" id="ARBA00004569"/>
    </source>
</evidence>
<keyword evidence="6" id="KW-0285">Flavoprotein</keyword>
<dbReference type="OMA" id="ANDDRDM"/>
<dbReference type="Gene3D" id="3.20.20.70">
    <property type="entry name" value="Aldolase class I"/>
    <property type="match status" value="1"/>
</dbReference>
<gene>
    <name evidence="19" type="ORF">SCHCODRAFT_81005</name>
</gene>
<feature type="domain" description="Cytochrome b5 heme-binding" evidence="17">
    <location>
        <begin position="1"/>
        <end position="89"/>
    </location>
</feature>
<evidence type="ECO:0000256" key="10">
    <source>
        <dbReference type="ARBA" id="ARBA00023004"/>
    </source>
</evidence>
<evidence type="ECO:0000256" key="5">
    <source>
        <dbReference type="ARBA" id="ARBA00022617"/>
    </source>
</evidence>
<dbReference type="InterPro" id="IPR000262">
    <property type="entry name" value="FMN-dep_DH"/>
</dbReference>